<evidence type="ECO:0000313" key="13">
    <source>
        <dbReference type="EMBL" id="CAJ0584567.1"/>
    </source>
</evidence>
<comment type="similarity">
    <text evidence="2">Belongs to the AB hydrolase superfamily. Lipase family.</text>
</comment>
<organism evidence="12 14">
    <name type="scientific">Mesorhabditis spiculigera</name>
    <dbReference type="NCBI Taxonomy" id="96644"/>
    <lineage>
        <taxon>Eukaryota</taxon>
        <taxon>Metazoa</taxon>
        <taxon>Ecdysozoa</taxon>
        <taxon>Nematoda</taxon>
        <taxon>Chromadorea</taxon>
        <taxon>Rhabditida</taxon>
        <taxon>Rhabditina</taxon>
        <taxon>Rhabditomorpha</taxon>
        <taxon>Rhabditoidea</taxon>
        <taxon>Rhabditidae</taxon>
        <taxon>Mesorhabditinae</taxon>
        <taxon>Mesorhabditis</taxon>
    </lineage>
</organism>
<evidence type="ECO:0000256" key="9">
    <source>
        <dbReference type="PIRSR" id="PIRSR000862-1"/>
    </source>
</evidence>
<evidence type="ECO:0000256" key="10">
    <source>
        <dbReference type="SAM" id="SignalP"/>
    </source>
</evidence>
<keyword evidence="7" id="KW-0325">Glycoprotein</keyword>
<feature type="active site" description="Nucleophile" evidence="9">
    <location>
        <position position="162"/>
    </location>
</feature>
<comment type="subcellular location">
    <subcellularLocation>
        <location evidence="1">Lysosome lumen</location>
    </subcellularLocation>
</comment>
<evidence type="ECO:0000256" key="1">
    <source>
        <dbReference type="ARBA" id="ARBA00004227"/>
    </source>
</evidence>
<dbReference type="SUPFAM" id="SSF53474">
    <property type="entry name" value="alpha/beta-Hydrolases"/>
    <property type="match status" value="1"/>
</dbReference>
<proteinExistence type="inferred from homology"/>
<keyword evidence="3 10" id="KW-0732">Signal</keyword>
<keyword evidence="14" id="KW-1185">Reference proteome</keyword>
<keyword evidence="6" id="KW-0443">Lipid metabolism</keyword>
<keyword evidence="4" id="KW-0378">Hydrolase</keyword>
<sequence>MLGYFAAASALVALAMAGDPEANMKAPEIIAHWGYPCETIQVYTDDGYMLTMHRIRHGKNQDDGKTRPVMFLQHGLEASSSNWITNLPSLAMGFMAADAGFDVWMGNVRGDEYSIGHKTLDPKSKAFWRFSWDEMVKYDLPTMINHALNTTGQDHLYYVGHSQGTLIMFSHLAVNLDFQTKVRQFHALAPVGTVKHIKGLLEFIAKNFAPELDIFEKIFGDGPFLPQDGLMRLIEKLFCSNDLTEKLLCGNLLFMIGGPESNQMNTTRLPVYISDMPGGTSTENILHWVQMVHTGLQQMYDWGSEAANKQHYGQTTPPIYDVSKIAVPTYLYWSDSDWLGDKQDIQEHLLPNYNPKYLIENNYYKDFNHLDFIWGQRAAAEVYTPIIEKALRDVNQMKNKL</sequence>
<dbReference type="PIRSF" id="PIRSF000862">
    <property type="entry name" value="Steryl_ester_lip"/>
    <property type="match status" value="1"/>
</dbReference>
<dbReference type="InterPro" id="IPR025483">
    <property type="entry name" value="Lipase_euk"/>
</dbReference>
<feature type="signal peptide" evidence="10">
    <location>
        <begin position="1"/>
        <end position="17"/>
    </location>
</feature>
<evidence type="ECO:0000259" key="11">
    <source>
        <dbReference type="Pfam" id="PF04083"/>
    </source>
</evidence>
<dbReference type="PANTHER" id="PTHR11005">
    <property type="entry name" value="LYSOSOMAL ACID LIPASE-RELATED"/>
    <property type="match status" value="1"/>
</dbReference>
<evidence type="ECO:0000256" key="8">
    <source>
        <dbReference type="ARBA" id="ARBA00023228"/>
    </source>
</evidence>
<evidence type="ECO:0000256" key="5">
    <source>
        <dbReference type="ARBA" id="ARBA00022963"/>
    </source>
</evidence>
<feature type="domain" description="Partial AB-hydrolase lipase" evidence="11">
    <location>
        <begin position="27"/>
        <end position="87"/>
    </location>
</feature>
<keyword evidence="5" id="KW-0442">Lipid degradation</keyword>
<comment type="caution">
    <text evidence="12">The sequence shown here is derived from an EMBL/GenBank/DDBJ whole genome shotgun (WGS) entry which is preliminary data.</text>
</comment>
<dbReference type="GO" id="GO:0043202">
    <property type="term" value="C:lysosomal lumen"/>
    <property type="evidence" value="ECO:0007669"/>
    <property type="project" value="UniProtKB-SubCell"/>
</dbReference>
<evidence type="ECO:0000256" key="7">
    <source>
        <dbReference type="ARBA" id="ARBA00023180"/>
    </source>
</evidence>
<evidence type="ECO:0000256" key="4">
    <source>
        <dbReference type="ARBA" id="ARBA00022801"/>
    </source>
</evidence>
<dbReference type="Proteomes" id="UP001177023">
    <property type="component" value="Unassembled WGS sequence"/>
</dbReference>
<evidence type="ECO:0000313" key="12">
    <source>
        <dbReference type="EMBL" id="CAJ0568007.1"/>
    </source>
</evidence>
<gene>
    <name evidence="13" type="ORF">MSPICULIGERA_LOCUS22616</name>
    <name evidence="12" type="ORF">MSPICULIGERA_LOCUS6538</name>
</gene>
<protein>
    <recommendedName>
        <fullName evidence="11">Partial AB-hydrolase lipase domain-containing protein</fullName>
    </recommendedName>
</protein>
<name>A0AA36CGD6_9BILA</name>
<evidence type="ECO:0000256" key="3">
    <source>
        <dbReference type="ARBA" id="ARBA00022729"/>
    </source>
</evidence>
<dbReference type="FunFam" id="3.40.50.1820:FF:000021">
    <property type="entry name" value="Lipase"/>
    <property type="match status" value="1"/>
</dbReference>
<dbReference type="GO" id="GO:0016788">
    <property type="term" value="F:hydrolase activity, acting on ester bonds"/>
    <property type="evidence" value="ECO:0007669"/>
    <property type="project" value="InterPro"/>
</dbReference>
<dbReference type="InterPro" id="IPR006693">
    <property type="entry name" value="AB_hydrolase_lipase"/>
</dbReference>
<dbReference type="EMBL" id="CATQJA010002698">
    <property type="protein sequence ID" value="CAJ0584567.1"/>
    <property type="molecule type" value="Genomic_DNA"/>
</dbReference>
<feature type="active site" description="Charge relay system" evidence="9">
    <location>
        <position position="337"/>
    </location>
</feature>
<keyword evidence="8" id="KW-0458">Lysosome</keyword>
<dbReference type="Gene3D" id="3.40.50.1820">
    <property type="entry name" value="alpha/beta hydrolase"/>
    <property type="match status" value="1"/>
</dbReference>
<dbReference type="GO" id="GO:0016042">
    <property type="term" value="P:lipid catabolic process"/>
    <property type="evidence" value="ECO:0007669"/>
    <property type="project" value="UniProtKB-KW"/>
</dbReference>
<evidence type="ECO:0000256" key="2">
    <source>
        <dbReference type="ARBA" id="ARBA00010701"/>
    </source>
</evidence>
<evidence type="ECO:0000256" key="6">
    <source>
        <dbReference type="ARBA" id="ARBA00023098"/>
    </source>
</evidence>
<evidence type="ECO:0000313" key="14">
    <source>
        <dbReference type="Proteomes" id="UP001177023"/>
    </source>
</evidence>
<feature type="non-terminal residue" evidence="12">
    <location>
        <position position="401"/>
    </location>
</feature>
<feature type="active site" description="Charge relay system" evidence="9">
    <location>
        <position position="369"/>
    </location>
</feature>
<dbReference type="Pfam" id="PF04083">
    <property type="entry name" value="Abhydro_lipase"/>
    <property type="match status" value="1"/>
</dbReference>
<feature type="chain" id="PRO_5041588877" description="Partial AB-hydrolase lipase domain-containing protein" evidence="10">
    <location>
        <begin position="18"/>
        <end position="401"/>
    </location>
</feature>
<accession>A0AA36CGD6</accession>
<dbReference type="AlphaFoldDB" id="A0AA36CGD6"/>
<dbReference type="InterPro" id="IPR029058">
    <property type="entry name" value="AB_hydrolase_fold"/>
</dbReference>
<reference evidence="12" key="1">
    <citation type="submission" date="2023-06" db="EMBL/GenBank/DDBJ databases">
        <authorList>
            <person name="Delattre M."/>
        </authorList>
    </citation>
    <scope>NUCLEOTIDE SEQUENCE</scope>
    <source>
        <strain evidence="12">AF72</strain>
    </source>
</reference>
<dbReference type="EMBL" id="CATQJA010001637">
    <property type="protein sequence ID" value="CAJ0568007.1"/>
    <property type="molecule type" value="Genomic_DNA"/>
</dbReference>